<dbReference type="Proteomes" id="UP001595851">
    <property type="component" value="Unassembled WGS sequence"/>
</dbReference>
<comment type="caution">
    <text evidence="1">The sequence shown here is derived from an EMBL/GenBank/DDBJ whole genome shotgun (WGS) entry which is preliminary data.</text>
</comment>
<protein>
    <submittedName>
        <fullName evidence="1">Uncharacterized protein</fullName>
    </submittedName>
</protein>
<reference evidence="2" key="1">
    <citation type="journal article" date="2019" name="Int. J. Syst. Evol. Microbiol.">
        <title>The Global Catalogue of Microorganisms (GCM) 10K type strain sequencing project: providing services to taxonomists for standard genome sequencing and annotation.</title>
        <authorList>
            <consortium name="The Broad Institute Genomics Platform"/>
            <consortium name="The Broad Institute Genome Sequencing Center for Infectious Disease"/>
            <person name="Wu L."/>
            <person name="Ma J."/>
        </authorList>
    </citation>
    <scope>NUCLEOTIDE SEQUENCE [LARGE SCALE GENOMIC DNA]</scope>
    <source>
        <strain evidence="2">TBRC 1276</strain>
    </source>
</reference>
<dbReference type="RefSeq" id="WP_379534501.1">
    <property type="nucleotide sequence ID" value="NZ_JBHSBI010000036.1"/>
</dbReference>
<organism evidence="1 2">
    <name type="scientific">Nonomuraea purpurea</name>
    <dbReference type="NCBI Taxonomy" id="1849276"/>
    <lineage>
        <taxon>Bacteria</taxon>
        <taxon>Bacillati</taxon>
        <taxon>Actinomycetota</taxon>
        <taxon>Actinomycetes</taxon>
        <taxon>Streptosporangiales</taxon>
        <taxon>Streptosporangiaceae</taxon>
        <taxon>Nonomuraea</taxon>
    </lineage>
</organism>
<gene>
    <name evidence="1" type="ORF">ACFOY2_46100</name>
</gene>
<name>A0ABV8GP85_9ACTN</name>
<evidence type="ECO:0000313" key="1">
    <source>
        <dbReference type="EMBL" id="MFC4014666.1"/>
    </source>
</evidence>
<sequence>MTTTNEPTLHVFGIDVTISGYALIKAATVEEARAQATEIQSVDIDHKQGHVTIAGISIVSADELVEIDGCAIDEIEAEQQADNCREPAERTYCDNECGEATTNTRRNCEHCDTATDCCDQCDACKKCGNPSR</sequence>
<accession>A0ABV8GP85</accession>
<proteinExistence type="predicted"/>
<dbReference type="EMBL" id="JBHSBI010000036">
    <property type="protein sequence ID" value="MFC4014666.1"/>
    <property type="molecule type" value="Genomic_DNA"/>
</dbReference>
<evidence type="ECO:0000313" key="2">
    <source>
        <dbReference type="Proteomes" id="UP001595851"/>
    </source>
</evidence>
<keyword evidence="2" id="KW-1185">Reference proteome</keyword>